<organism evidence="9 10">
    <name type="scientific">Parastrongyloides trichosuri</name>
    <name type="common">Possum-specific nematode worm</name>
    <dbReference type="NCBI Taxonomy" id="131310"/>
    <lineage>
        <taxon>Eukaryota</taxon>
        <taxon>Metazoa</taxon>
        <taxon>Ecdysozoa</taxon>
        <taxon>Nematoda</taxon>
        <taxon>Chromadorea</taxon>
        <taxon>Rhabditida</taxon>
        <taxon>Tylenchina</taxon>
        <taxon>Panagrolaimomorpha</taxon>
        <taxon>Strongyloidoidea</taxon>
        <taxon>Strongyloididae</taxon>
        <taxon>Parastrongyloides</taxon>
    </lineage>
</organism>
<evidence type="ECO:0000256" key="3">
    <source>
        <dbReference type="ARBA" id="ARBA00022777"/>
    </source>
</evidence>
<dbReference type="PANTHER" id="PTHR11042">
    <property type="entry name" value="EUKARYOTIC TRANSLATION INITIATION FACTOR 2-ALPHA KINASE EIF2-ALPHA KINASE -RELATED"/>
    <property type="match status" value="1"/>
</dbReference>
<dbReference type="InterPro" id="IPR017441">
    <property type="entry name" value="Protein_kinase_ATP_BS"/>
</dbReference>
<keyword evidence="4 6" id="KW-0067">ATP-binding</keyword>
<reference evidence="10" key="1">
    <citation type="submission" date="2017-02" db="UniProtKB">
        <authorList>
            <consortium name="WormBaseParasite"/>
        </authorList>
    </citation>
    <scope>IDENTIFICATION</scope>
</reference>
<feature type="domain" description="Protein kinase" evidence="8">
    <location>
        <begin position="154"/>
        <end position="565"/>
    </location>
</feature>
<feature type="binding site" evidence="6">
    <location>
        <position position="188"/>
    </location>
    <ligand>
        <name>ATP</name>
        <dbReference type="ChEBI" id="CHEBI:30616"/>
    </ligand>
</feature>
<keyword evidence="3" id="KW-0418">Kinase</keyword>
<keyword evidence="7" id="KW-0175">Coiled coil</keyword>
<dbReference type="GO" id="GO:0005737">
    <property type="term" value="C:cytoplasm"/>
    <property type="evidence" value="ECO:0007669"/>
    <property type="project" value="TreeGrafter"/>
</dbReference>
<sequence>MNGEEQNINESWENESSQILLKPELTKKLQVSRVVSECEIKESNNKKNEYKVQGLQLMVIALIKWISEVVEPSKREIFKELLWKYAENHNLLPVDLDKNTLGVFAEKLHKNILRFFEEKLGDVRRFNLSIDNNISIQFSQNLLNMGQNKYESDFQECECIGKGGFGSVHKVKNYIDGRFYAVKKVIFKNDDNESITEALKEVQHLSMLEHGGIVRYYHSWIDTVRIKRRKRSSTGRSLSECKIEEISSDDESDVEFVSFSDNKKNGGSIKSNDDIDIVFHKENTSLSSTSSGGKGLFVKPETTTLDSVEFSSSSDESNGSDSTIITNRTKEIVLHKNNGCYITRSALFIQMELLTTNLEELLLNKEFKNSVIRKSFNRKAIYTLISALSYIHEMGIIHRDIKSVNIFVKKAKDDWIIKLGDFGLSCQSFLQDNSGEMINEKERKDKITSISNISVYHTKGLGSVNYAPEEQMKTSVYGTEVDVFALGMVFYEMLSDFDTRSECYIAFQELRRTETLPHDFIKKYPKKSKLIESMICKNPQERVTAKELLTKLNRTVNPEAFHFILSENDNLKRHLQNMNAELDMAKNKNVELQKKVEELEERLKEYKK</sequence>
<proteinExistence type="inferred from homology"/>
<dbReference type="GO" id="GO:0005634">
    <property type="term" value="C:nucleus"/>
    <property type="evidence" value="ECO:0007669"/>
    <property type="project" value="TreeGrafter"/>
</dbReference>
<dbReference type="PROSITE" id="PS50011">
    <property type="entry name" value="PROTEIN_KINASE_DOM"/>
    <property type="match status" value="1"/>
</dbReference>
<dbReference type="SMART" id="SM00220">
    <property type="entry name" value="S_TKc"/>
    <property type="match status" value="1"/>
</dbReference>
<evidence type="ECO:0000256" key="7">
    <source>
        <dbReference type="SAM" id="Coils"/>
    </source>
</evidence>
<protein>
    <submittedName>
        <fullName evidence="10">Protein kinase domain-containing protein</fullName>
    </submittedName>
</protein>
<comment type="similarity">
    <text evidence="5">Belongs to the protein kinase superfamily. Ser/Thr protein kinase family. GCN2 subfamily.</text>
</comment>
<evidence type="ECO:0000313" key="10">
    <source>
        <dbReference type="WBParaSite" id="PTRK_0000948300.1"/>
    </source>
</evidence>
<evidence type="ECO:0000259" key="8">
    <source>
        <dbReference type="PROSITE" id="PS50011"/>
    </source>
</evidence>
<dbReference type="InterPro" id="IPR008271">
    <property type="entry name" value="Ser/Thr_kinase_AS"/>
</dbReference>
<dbReference type="PROSITE" id="PS00108">
    <property type="entry name" value="PROTEIN_KINASE_ST"/>
    <property type="match status" value="1"/>
</dbReference>
<evidence type="ECO:0000256" key="5">
    <source>
        <dbReference type="ARBA" id="ARBA00037982"/>
    </source>
</evidence>
<evidence type="ECO:0000256" key="6">
    <source>
        <dbReference type="PROSITE-ProRule" id="PRU10141"/>
    </source>
</evidence>
<evidence type="ECO:0000256" key="1">
    <source>
        <dbReference type="ARBA" id="ARBA00022679"/>
    </source>
</evidence>
<keyword evidence="2 6" id="KW-0547">Nucleotide-binding</keyword>
<evidence type="ECO:0000256" key="4">
    <source>
        <dbReference type="ARBA" id="ARBA00022840"/>
    </source>
</evidence>
<dbReference type="AlphaFoldDB" id="A0A0N4ZLU5"/>
<dbReference type="WBParaSite" id="PTRK_0000948300.1">
    <property type="protein sequence ID" value="PTRK_0000948300.1"/>
    <property type="gene ID" value="PTRK_0000948300"/>
</dbReference>
<dbReference type="Gene3D" id="1.10.510.10">
    <property type="entry name" value="Transferase(Phosphotransferase) domain 1"/>
    <property type="match status" value="1"/>
</dbReference>
<dbReference type="GO" id="GO:0004694">
    <property type="term" value="F:eukaryotic translation initiation factor 2alpha kinase activity"/>
    <property type="evidence" value="ECO:0007669"/>
    <property type="project" value="TreeGrafter"/>
</dbReference>
<dbReference type="Pfam" id="PF00069">
    <property type="entry name" value="Pkinase"/>
    <property type="match status" value="2"/>
</dbReference>
<dbReference type="PROSITE" id="PS00107">
    <property type="entry name" value="PROTEIN_KINASE_ATP"/>
    <property type="match status" value="1"/>
</dbReference>
<dbReference type="InterPro" id="IPR050339">
    <property type="entry name" value="CC_SR_Kinase"/>
</dbReference>
<keyword evidence="1" id="KW-0808">Transferase</keyword>
<dbReference type="InterPro" id="IPR000719">
    <property type="entry name" value="Prot_kinase_dom"/>
</dbReference>
<dbReference type="PANTHER" id="PTHR11042:SF187">
    <property type="entry name" value="EUKARYOTIC TRANSLATION INITIATION FACTOR 2-ALPHA KINASE 2"/>
    <property type="match status" value="1"/>
</dbReference>
<accession>A0A0N4ZLU5</accession>
<dbReference type="GO" id="GO:0005524">
    <property type="term" value="F:ATP binding"/>
    <property type="evidence" value="ECO:0007669"/>
    <property type="project" value="UniProtKB-UniRule"/>
</dbReference>
<dbReference type="Gene3D" id="3.30.200.20">
    <property type="entry name" value="Phosphorylase Kinase, domain 1"/>
    <property type="match status" value="1"/>
</dbReference>
<evidence type="ECO:0000313" key="9">
    <source>
        <dbReference type="Proteomes" id="UP000038045"/>
    </source>
</evidence>
<dbReference type="STRING" id="131310.A0A0N4ZLU5"/>
<dbReference type="SUPFAM" id="SSF56112">
    <property type="entry name" value="Protein kinase-like (PK-like)"/>
    <property type="match status" value="1"/>
</dbReference>
<dbReference type="Proteomes" id="UP000038045">
    <property type="component" value="Unplaced"/>
</dbReference>
<evidence type="ECO:0000256" key="2">
    <source>
        <dbReference type="ARBA" id="ARBA00022741"/>
    </source>
</evidence>
<feature type="coiled-coil region" evidence="7">
    <location>
        <begin position="568"/>
        <end position="602"/>
    </location>
</feature>
<dbReference type="InterPro" id="IPR011009">
    <property type="entry name" value="Kinase-like_dom_sf"/>
</dbReference>
<name>A0A0N4ZLU5_PARTI</name>
<keyword evidence="9" id="KW-1185">Reference proteome</keyword>